<evidence type="ECO:0000313" key="5">
    <source>
        <dbReference type="EMBL" id="KAK7254838.1"/>
    </source>
</evidence>
<keyword evidence="1" id="KW-0175">Coiled coil</keyword>
<reference evidence="5 6" key="1">
    <citation type="submission" date="2024-03" db="EMBL/GenBank/DDBJ databases">
        <title>Aureococcus anophagefferens CCMP1851 and Kratosvirus quantuckense: Draft genome of a second virus-susceptible host strain in the model system.</title>
        <authorList>
            <person name="Chase E."/>
            <person name="Truchon A.R."/>
            <person name="Schepens W."/>
            <person name="Wilhelm S.W."/>
        </authorList>
    </citation>
    <scope>NUCLEOTIDE SEQUENCE [LARGE SCALE GENOMIC DNA]</scope>
    <source>
        <strain evidence="5 6">CCMP1851</strain>
    </source>
</reference>
<organism evidence="5 6">
    <name type="scientific">Aureococcus anophagefferens</name>
    <name type="common">Harmful bloom alga</name>
    <dbReference type="NCBI Taxonomy" id="44056"/>
    <lineage>
        <taxon>Eukaryota</taxon>
        <taxon>Sar</taxon>
        <taxon>Stramenopiles</taxon>
        <taxon>Ochrophyta</taxon>
        <taxon>Pelagophyceae</taxon>
        <taxon>Pelagomonadales</taxon>
        <taxon>Pelagomonadaceae</taxon>
        <taxon>Aureococcus</taxon>
    </lineage>
</organism>
<evidence type="ECO:0000259" key="4">
    <source>
        <dbReference type="Pfam" id="PF09834"/>
    </source>
</evidence>
<dbReference type="InterPro" id="IPR018638">
    <property type="entry name" value="DUF2061_membrane"/>
</dbReference>
<evidence type="ECO:0000256" key="2">
    <source>
        <dbReference type="SAM" id="Phobius"/>
    </source>
</evidence>
<keyword evidence="2" id="KW-0812">Transmembrane</keyword>
<proteinExistence type="predicted"/>
<evidence type="ECO:0000256" key="1">
    <source>
        <dbReference type="SAM" id="Coils"/>
    </source>
</evidence>
<accession>A0ABR1GG29</accession>
<comment type="caution">
    <text evidence="5">The sequence shown here is derived from an EMBL/GenBank/DDBJ whole genome shotgun (WGS) entry which is preliminary data.</text>
</comment>
<feature type="chain" id="PRO_5045161825" description="DUF2061 domain-containing protein" evidence="3">
    <location>
        <begin position="17"/>
        <end position="258"/>
    </location>
</feature>
<dbReference type="Pfam" id="PF09834">
    <property type="entry name" value="DUF2061"/>
    <property type="match status" value="1"/>
</dbReference>
<evidence type="ECO:0000256" key="3">
    <source>
        <dbReference type="SAM" id="SignalP"/>
    </source>
</evidence>
<evidence type="ECO:0000313" key="6">
    <source>
        <dbReference type="Proteomes" id="UP001363151"/>
    </source>
</evidence>
<keyword evidence="2" id="KW-1133">Transmembrane helix</keyword>
<keyword evidence="2" id="KW-0472">Membrane</keyword>
<feature type="domain" description="DUF2061" evidence="4">
    <location>
        <begin position="191"/>
        <end position="242"/>
    </location>
</feature>
<protein>
    <recommendedName>
        <fullName evidence="4">DUF2061 domain-containing protein</fullName>
    </recommendedName>
</protein>
<feature type="coiled-coil region" evidence="1">
    <location>
        <begin position="52"/>
        <end position="79"/>
    </location>
</feature>
<name>A0ABR1GG29_AURAN</name>
<feature type="transmembrane region" description="Helical" evidence="2">
    <location>
        <begin position="103"/>
        <end position="123"/>
    </location>
</feature>
<feature type="signal peptide" evidence="3">
    <location>
        <begin position="1"/>
        <end position="16"/>
    </location>
</feature>
<dbReference type="EMBL" id="JBBJCI010000015">
    <property type="protein sequence ID" value="KAK7254838.1"/>
    <property type="molecule type" value="Genomic_DNA"/>
</dbReference>
<feature type="transmembrane region" description="Helical" evidence="2">
    <location>
        <begin position="195"/>
        <end position="224"/>
    </location>
</feature>
<gene>
    <name evidence="5" type="ORF">SO694_00134076</name>
</gene>
<keyword evidence="6" id="KW-1185">Reference proteome</keyword>
<sequence length="258" mass="28112">MLRAVALLALAAPGAPFAVPASRRTACRPRSDVRRSAATMNAVTPAIARARISTQEEQIRHLEKELVSLKAAVVAGKRELLDVEKALAPSFRETTSRSLVKAFGWRVTAGFITFCSSMYFIGNMKTAFIRAEKESEIPNFKDSYLGRFPLAFMIVASDFLSKSATMFFGERLFNKVKIGRTGSGESLSRSIAKALIWRAVAFVNTAVVSGAIVGSAGVGSLIALSDSIFKTSLMVVYDQFWNRIDWGKELENVDGDGI</sequence>
<keyword evidence="3" id="KW-0732">Signal</keyword>
<dbReference type="Proteomes" id="UP001363151">
    <property type="component" value="Unassembled WGS sequence"/>
</dbReference>